<accession>A0A165F671</accession>
<dbReference type="GO" id="GO:0035556">
    <property type="term" value="P:intracellular signal transduction"/>
    <property type="evidence" value="ECO:0007669"/>
    <property type="project" value="TreeGrafter"/>
</dbReference>
<evidence type="ECO:0000313" key="11">
    <source>
        <dbReference type="Proteomes" id="UP000076871"/>
    </source>
</evidence>
<dbReference type="SUPFAM" id="SSF56112">
    <property type="entry name" value="Protein kinase-like (PK-like)"/>
    <property type="match status" value="1"/>
</dbReference>
<reference evidence="10 11" key="1">
    <citation type="journal article" date="2016" name="Mol. Biol. Evol.">
        <title>Comparative Genomics of Early-Diverging Mushroom-Forming Fungi Provides Insights into the Origins of Lignocellulose Decay Capabilities.</title>
        <authorList>
            <person name="Nagy L.G."/>
            <person name="Riley R."/>
            <person name="Tritt A."/>
            <person name="Adam C."/>
            <person name="Daum C."/>
            <person name="Floudas D."/>
            <person name="Sun H."/>
            <person name="Yadav J.S."/>
            <person name="Pangilinan J."/>
            <person name="Larsson K.H."/>
            <person name="Matsuura K."/>
            <person name="Barry K."/>
            <person name="Labutti K."/>
            <person name="Kuo R."/>
            <person name="Ohm R.A."/>
            <person name="Bhattacharya S.S."/>
            <person name="Shirouzu T."/>
            <person name="Yoshinaga Y."/>
            <person name="Martin F.M."/>
            <person name="Grigoriev I.V."/>
            <person name="Hibbett D.S."/>
        </authorList>
    </citation>
    <scope>NUCLEOTIDE SEQUENCE [LARGE SCALE GENOMIC DNA]</scope>
    <source>
        <strain evidence="10 11">93-53</strain>
    </source>
</reference>
<evidence type="ECO:0000313" key="10">
    <source>
        <dbReference type="EMBL" id="KZT08470.1"/>
    </source>
</evidence>
<feature type="domain" description="Protein kinase" evidence="9">
    <location>
        <begin position="1"/>
        <end position="64"/>
    </location>
</feature>
<protein>
    <recommendedName>
        <fullName evidence="1">non-specific serine/threonine protein kinase</fullName>
        <ecNumber evidence="1">2.7.11.1</ecNumber>
    </recommendedName>
</protein>
<evidence type="ECO:0000256" key="6">
    <source>
        <dbReference type="ARBA" id="ARBA00022840"/>
    </source>
</evidence>
<dbReference type="InParanoid" id="A0A165F671"/>
<dbReference type="EC" id="2.7.11.1" evidence="1"/>
<dbReference type="PROSITE" id="PS50011">
    <property type="entry name" value="PROTEIN_KINASE_DOM"/>
    <property type="match status" value="1"/>
</dbReference>
<proteinExistence type="predicted"/>
<dbReference type="EMBL" id="KV427615">
    <property type="protein sequence ID" value="KZT08470.1"/>
    <property type="molecule type" value="Genomic_DNA"/>
</dbReference>
<dbReference type="RefSeq" id="XP_040766210.1">
    <property type="nucleotide sequence ID" value="XM_040904170.1"/>
</dbReference>
<comment type="catalytic activity">
    <reaction evidence="8">
        <text>L-seryl-[protein] + ATP = O-phospho-L-seryl-[protein] + ADP + H(+)</text>
        <dbReference type="Rhea" id="RHEA:17989"/>
        <dbReference type="Rhea" id="RHEA-COMP:9863"/>
        <dbReference type="Rhea" id="RHEA-COMP:11604"/>
        <dbReference type="ChEBI" id="CHEBI:15378"/>
        <dbReference type="ChEBI" id="CHEBI:29999"/>
        <dbReference type="ChEBI" id="CHEBI:30616"/>
        <dbReference type="ChEBI" id="CHEBI:83421"/>
        <dbReference type="ChEBI" id="CHEBI:456216"/>
        <dbReference type="EC" id="2.7.11.1"/>
    </reaction>
</comment>
<comment type="catalytic activity">
    <reaction evidence="7">
        <text>L-threonyl-[protein] + ATP = O-phospho-L-threonyl-[protein] + ADP + H(+)</text>
        <dbReference type="Rhea" id="RHEA:46608"/>
        <dbReference type="Rhea" id="RHEA-COMP:11060"/>
        <dbReference type="Rhea" id="RHEA-COMP:11605"/>
        <dbReference type="ChEBI" id="CHEBI:15378"/>
        <dbReference type="ChEBI" id="CHEBI:30013"/>
        <dbReference type="ChEBI" id="CHEBI:30616"/>
        <dbReference type="ChEBI" id="CHEBI:61977"/>
        <dbReference type="ChEBI" id="CHEBI:456216"/>
        <dbReference type="EC" id="2.7.11.1"/>
    </reaction>
</comment>
<keyword evidence="5 10" id="KW-0418">Kinase</keyword>
<keyword evidence="2" id="KW-0723">Serine/threonine-protein kinase</keyword>
<evidence type="ECO:0000256" key="3">
    <source>
        <dbReference type="ARBA" id="ARBA00022679"/>
    </source>
</evidence>
<name>A0A165F671_9APHY</name>
<gene>
    <name evidence="10" type="ORF">LAESUDRAFT_649344</name>
</gene>
<keyword evidence="3" id="KW-0808">Transferase</keyword>
<evidence type="ECO:0000256" key="2">
    <source>
        <dbReference type="ARBA" id="ARBA00022527"/>
    </source>
</evidence>
<sequence length="64" mass="7170">AVKELHDSRTIHRDIKPDNFLVDEKGHLVLRDFGYSYFEKAKTFTSVGMPGYAAPEAIVSESKG</sequence>
<evidence type="ECO:0000256" key="4">
    <source>
        <dbReference type="ARBA" id="ARBA00022741"/>
    </source>
</evidence>
<dbReference type="Pfam" id="PF00069">
    <property type="entry name" value="Pkinase"/>
    <property type="match status" value="1"/>
</dbReference>
<dbReference type="AlphaFoldDB" id="A0A165F671"/>
<evidence type="ECO:0000256" key="7">
    <source>
        <dbReference type="ARBA" id="ARBA00047899"/>
    </source>
</evidence>
<keyword evidence="6" id="KW-0067">ATP-binding</keyword>
<dbReference type="Proteomes" id="UP000076871">
    <property type="component" value="Unassembled WGS sequence"/>
</dbReference>
<feature type="non-terminal residue" evidence="10">
    <location>
        <position position="1"/>
    </location>
</feature>
<dbReference type="STRING" id="1314785.A0A165F671"/>
<dbReference type="OrthoDB" id="193860at2759"/>
<organism evidence="10 11">
    <name type="scientific">Laetiporus sulphureus 93-53</name>
    <dbReference type="NCBI Taxonomy" id="1314785"/>
    <lineage>
        <taxon>Eukaryota</taxon>
        <taxon>Fungi</taxon>
        <taxon>Dikarya</taxon>
        <taxon>Basidiomycota</taxon>
        <taxon>Agaricomycotina</taxon>
        <taxon>Agaricomycetes</taxon>
        <taxon>Polyporales</taxon>
        <taxon>Laetiporus</taxon>
    </lineage>
</organism>
<dbReference type="InterPro" id="IPR050236">
    <property type="entry name" value="Ser_Thr_kinase_AGC"/>
</dbReference>
<dbReference type="GeneID" id="63821200"/>
<evidence type="ECO:0000256" key="8">
    <source>
        <dbReference type="ARBA" id="ARBA00048679"/>
    </source>
</evidence>
<dbReference type="PANTHER" id="PTHR24356">
    <property type="entry name" value="SERINE/THREONINE-PROTEIN KINASE"/>
    <property type="match status" value="1"/>
</dbReference>
<dbReference type="GO" id="GO:0004674">
    <property type="term" value="F:protein serine/threonine kinase activity"/>
    <property type="evidence" value="ECO:0007669"/>
    <property type="project" value="UniProtKB-KW"/>
</dbReference>
<evidence type="ECO:0000256" key="1">
    <source>
        <dbReference type="ARBA" id="ARBA00012513"/>
    </source>
</evidence>
<keyword evidence="11" id="KW-1185">Reference proteome</keyword>
<dbReference type="InterPro" id="IPR000719">
    <property type="entry name" value="Prot_kinase_dom"/>
</dbReference>
<dbReference type="GO" id="GO:0005524">
    <property type="term" value="F:ATP binding"/>
    <property type="evidence" value="ECO:0007669"/>
    <property type="project" value="UniProtKB-KW"/>
</dbReference>
<evidence type="ECO:0000256" key="5">
    <source>
        <dbReference type="ARBA" id="ARBA00022777"/>
    </source>
</evidence>
<dbReference type="Gene3D" id="1.10.510.10">
    <property type="entry name" value="Transferase(Phosphotransferase) domain 1"/>
    <property type="match status" value="1"/>
</dbReference>
<keyword evidence="4" id="KW-0547">Nucleotide-binding</keyword>
<evidence type="ECO:0000259" key="9">
    <source>
        <dbReference type="PROSITE" id="PS50011"/>
    </source>
</evidence>
<dbReference type="InterPro" id="IPR011009">
    <property type="entry name" value="Kinase-like_dom_sf"/>
</dbReference>
<dbReference type="PANTHER" id="PTHR24356:SF1">
    <property type="entry name" value="SERINE_THREONINE-PROTEIN KINASE GREATWALL"/>
    <property type="match status" value="1"/>
</dbReference>